<comment type="cofactor">
    <cofactor evidence="1">
        <name>FAD</name>
        <dbReference type="ChEBI" id="CHEBI:57692"/>
    </cofactor>
</comment>
<dbReference type="PANTHER" id="PTHR43716">
    <property type="entry name" value="D-2-HYDROXYGLUTARATE DEHYDROGENASE, MITOCHONDRIAL"/>
    <property type="match status" value="1"/>
</dbReference>
<dbReference type="InterPro" id="IPR016169">
    <property type="entry name" value="FAD-bd_PCMH_sub2"/>
</dbReference>
<evidence type="ECO:0000259" key="7">
    <source>
        <dbReference type="PROSITE" id="PS51387"/>
    </source>
</evidence>
<evidence type="ECO:0000313" key="8">
    <source>
        <dbReference type="EMBL" id="RDI29121.1"/>
    </source>
</evidence>
<dbReference type="GO" id="GO:0022904">
    <property type="term" value="P:respiratory electron transport chain"/>
    <property type="evidence" value="ECO:0007669"/>
    <property type="project" value="TreeGrafter"/>
</dbReference>
<evidence type="ECO:0000313" key="9">
    <source>
        <dbReference type="Proteomes" id="UP000255265"/>
    </source>
</evidence>
<dbReference type="OrthoDB" id="8522822at2"/>
<keyword evidence="3" id="KW-0285">Flavoprotein</keyword>
<dbReference type="InterPro" id="IPR051264">
    <property type="entry name" value="FAD-oxidored/transferase_4"/>
</dbReference>
<gene>
    <name evidence="8" type="ORF">DFR41_101877</name>
</gene>
<dbReference type="AlphaFoldDB" id="A0A370FQJ5"/>
<accession>A0A370FQJ5</accession>
<dbReference type="PANTHER" id="PTHR43716:SF1">
    <property type="entry name" value="D-2-HYDROXYGLUTARATE DEHYDROGENASE, MITOCHONDRIAL"/>
    <property type="match status" value="1"/>
</dbReference>
<dbReference type="SUPFAM" id="SSF55103">
    <property type="entry name" value="FAD-linked oxidases, C-terminal domain"/>
    <property type="match status" value="1"/>
</dbReference>
<protein>
    <submittedName>
        <fullName evidence="8">FAD/FMN-containing dehydrogenase</fullName>
    </submittedName>
</protein>
<evidence type="ECO:0000256" key="2">
    <source>
        <dbReference type="ARBA" id="ARBA00008000"/>
    </source>
</evidence>
<evidence type="ECO:0000256" key="6">
    <source>
        <dbReference type="SAM" id="MobiDB-lite"/>
    </source>
</evidence>
<dbReference type="InterPro" id="IPR016166">
    <property type="entry name" value="FAD-bd_PCMH"/>
</dbReference>
<dbReference type="PROSITE" id="PS51387">
    <property type="entry name" value="FAD_PCMH"/>
    <property type="match status" value="1"/>
</dbReference>
<organism evidence="8 9">
    <name type="scientific">Pseudacidovorax intermedius</name>
    <dbReference type="NCBI Taxonomy" id="433924"/>
    <lineage>
        <taxon>Bacteria</taxon>
        <taxon>Pseudomonadati</taxon>
        <taxon>Pseudomonadota</taxon>
        <taxon>Betaproteobacteria</taxon>
        <taxon>Burkholderiales</taxon>
        <taxon>Comamonadaceae</taxon>
        <taxon>Pseudacidovorax</taxon>
    </lineage>
</organism>
<dbReference type="Gene3D" id="3.30.70.2190">
    <property type="match status" value="1"/>
</dbReference>
<dbReference type="GO" id="GO:0071949">
    <property type="term" value="F:FAD binding"/>
    <property type="evidence" value="ECO:0007669"/>
    <property type="project" value="InterPro"/>
</dbReference>
<keyword evidence="4" id="KW-0274">FAD</keyword>
<dbReference type="Pfam" id="PF01565">
    <property type="entry name" value="FAD_binding_4"/>
    <property type="match status" value="1"/>
</dbReference>
<evidence type="ECO:0000256" key="4">
    <source>
        <dbReference type="ARBA" id="ARBA00022827"/>
    </source>
</evidence>
<dbReference type="FunFam" id="1.10.45.10:FF:000001">
    <property type="entry name" value="D-lactate dehydrogenase mitochondrial"/>
    <property type="match status" value="1"/>
</dbReference>
<dbReference type="InterPro" id="IPR016171">
    <property type="entry name" value="Vanillyl_alc_oxidase_C-sub2"/>
</dbReference>
<comment type="caution">
    <text evidence="8">The sequence shown here is derived from an EMBL/GenBank/DDBJ whole genome shotgun (WGS) entry which is preliminary data.</text>
</comment>
<dbReference type="Gene3D" id="3.30.70.2740">
    <property type="match status" value="1"/>
</dbReference>
<reference evidence="8 9" key="1">
    <citation type="submission" date="2018-07" db="EMBL/GenBank/DDBJ databases">
        <title>Genomic Encyclopedia of Type Strains, Phase IV (KMG-IV): sequencing the most valuable type-strain genomes for metagenomic binning, comparative biology and taxonomic classification.</title>
        <authorList>
            <person name="Goeker M."/>
        </authorList>
    </citation>
    <scope>NUCLEOTIDE SEQUENCE [LARGE SCALE GENOMIC DNA]</scope>
    <source>
        <strain evidence="8 9">DSM 21352</strain>
    </source>
</reference>
<dbReference type="InterPro" id="IPR016167">
    <property type="entry name" value="FAD-bd_PCMH_sub1"/>
</dbReference>
<dbReference type="InterPro" id="IPR004113">
    <property type="entry name" value="FAD-bd_oxidored_4_C"/>
</dbReference>
<dbReference type="EMBL" id="QQAV01000001">
    <property type="protein sequence ID" value="RDI29121.1"/>
    <property type="molecule type" value="Genomic_DNA"/>
</dbReference>
<evidence type="ECO:0000256" key="1">
    <source>
        <dbReference type="ARBA" id="ARBA00001974"/>
    </source>
</evidence>
<dbReference type="SUPFAM" id="SSF56176">
    <property type="entry name" value="FAD-binding/transporter-associated domain-like"/>
    <property type="match status" value="1"/>
</dbReference>
<dbReference type="Gene3D" id="1.10.45.10">
    <property type="entry name" value="Vanillyl-alcohol Oxidase, Chain A, domain 4"/>
    <property type="match status" value="1"/>
</dbReference>
<name>A0A370FQJ5_9BURK</name>
<dbReference type="Gene3D" id="3.30.465.10">
    <property type="match status" value="1"/>
</dbReference>
<feature type="domain" description="FAD-binding PCMH-type" evidence="7">
    <location>
        <begin position="60"/>
        <end position="239"/>
    </location>
</feature>
<dbReference type="InterPro" id="IPR016164">
    <property type="entry name" value="FAD-linked_Oxase-like_C"/>
</dbReference>
<keyword evidence="5" id="KW-0560">Oxidoreductase</keyword>
<dbReference type="STRING" id="433924.NS331_16860"/>
<dbReference type="Pfam" id="PF02913">
    <property type="entry name" value="FAD-oxidase_C"/>
    <property type="match status" value="1"/>
</dbReference>
<dbReference type="RefSeq" id="WP_114801817.1">
    <property type="nucleotide sequence ID" value="NZ_QQAV01000001.1"/>
</dbReference>
<evidence type="ECO:0000256" key="5">
    <source>
        <dbReference type="ARBA" id="ARBA00023002"/>
    </source>
</evidence>
<dbReference type="Gene3D" id="3.30.43.10">
    <property type="entry name" value="Uridine Diphospho-n-acetylenolpyruvylglucosamine Reductase, domain 2"/>
    <property type="match status" value="1"/>
</dbReference>
<keyword evidence="9" id="KW-1185">Reference proteome</keyword>
<proteinExistence type="inferred from homology"/>
<feature type="region of interest" description="Disordered" evidence="6">
    <location>
        <begin position="1"/>
        <end position="21"/>
    </location>
</feature>
<evidence type="ECO:0000256" key="3">
    <source>
        <dbReference type="ARBA" id="ARBA00022630"/>
    </source>
</evidence>
<dbReference type="InterPro" id="IPR036318">
    <property type="entry name" value="FAD-bd_PCMH-like_sf"/>
</dbReference>
<dbReference type="GO" id="GO:0016491">
    <property type="term" value="F:oxidoreductase activity"/>
    <property type="evidence" value="ECO:0007669"/>
    <property type="project" value="UniProtKB-KW"/>
</dbReference>
<sequence length="484" mass="50451">MSGHPAAPQGTPTAGEGLEGVGRAAPPAFLAALTEALGADAVTPGEAVPDRHLADWSGLPPVRPLALLRPRSTEAVSAALRLCSEYRVPVVPQGGLTGLAGAAMPVEGAVALSLERMNAIESVDAATRTLTAQAGVTIQAVQEAAAEAGLRFGVDFGARGSAQVGGALATNAGGNGVLQFGMMREQLLGLEAVLPDGRVLPMLRPMQKNNTGYDLKQFFVGAEGTLGVITRALFRLQPAPRARATLLAALPDYDAALALLGRLQSRFAGGVAAFELMWRDFVAASLAWQHLREPFDTVHPLLALVDLDGGSEAALQAELEEALAEAMEAGLVVDAVLAQSQAQAAALWKIREATAELPANMHPPVNFDVSLPMAQIGRFVQECRAALEVRWPGHLSVFFGHIGDSNLHLSIDGASIGGDAEAAEHLVYDMVGRFAGSVSAEHGIGLHKKPYLGASRTPEELDVMRAIKAALDPLGLMNPGKVFG</sequence>
<dbReference type="InterPro" id="IPR006094">
    <property type="entry name" value="Oxid_FAD_bind_N"/>
</dbReference>
<comment type="similarity">
    <text evidence="2">Belongs to the FAD-binding oxidoreductase/transferase type 4 family.</text>
</comment>
<dbReference type="Proteomes" id="UP000255265">
    <property type="component" value="Unassembled WGS sequence"/>
</dbReference>